<organism evidence="1 2">
    <name type="scientific">Neurospora intermedia</name>
    <dbReference type="NCBI Taxonomy" id="5142"/>
    <lineage>
        <taxon>Eukaryota</taxon>
        <taxon>Fungi</taxon>
        <taxon>Dikarya</taxon>
        <taxon>Ascomycota</taxon>
        <taxon>Pezizomycotina</taxon>
        <taxon>Sordariomycetes</taxon>
        <taxon>Sordariomycetidae</taxon>
        <taxon>Sordariales</taxon>
        <taxon>Sordariaceae</taxon>
        <taxon>Neurospora</taxon>
    </lineage>
</organism>
<gene>
    <name evidence="1" type="ORF">QR685DRAFT_241319</name>
</gene>
<proteinExistence type="predicted"/>
<accession>A0ABR3DIV8</accession>
<evidence type="ECO:0000313" key="2">
    <source>
        <dbReference type="Proteomes" id="UP001451303"/>
    </source>
</evidence>
<dbReference type="Proteomes" id="UP001451303">
    <property type="component" value="Unassembled WGS sequence"/>
</dbReference>
<protein>
    <submittedName>
        <fullName evidence="1">Uncharacterized protein</fullName>
    </submittedName>
</protein>
<sequence>MPLAKQIPAVSTHQGVCADLFRFLCFCICGPQNIGCGGHNLIEKLISTHKPPFLWPGFSIRHPWIREAELYEAVWNVCYRDASWVFCGSIYRRAGKGGSQPGTESTYALYFVWSVRLCGPSGADEHTAVTWLLAATHPVRVAPLRYIQPYWSSWFRLFLLKCNGRHVCFSRHCLTDGLGVWSRRPRIALLTKTHPISVSPSSSVCRYRGAGQYFSLILVLTKAAQLVPCVLLLALAMHHGLGCHSYSSTWSNQKLALMDKTSVDGNTRCPLLGEC</sequence>
<reference evidence="1 2" key="1">
    <citation type="submission" date="2023-09" db="EMBL/GenBank/DDBJ databases">
        <title>Multi-omics analysis of a traditional fermented food reveals byproduct-associated fungal strains for waste-to-food upcycling.</title>
        <authorList>
            <consortium name="Lawrence Berkeley National Laboratory"/>
            <person name="Rekdal V.M."/>
            <person name="Villalobos-Escobedo J.M."/>
            <person name="Rodriguez-Valeron N."/>
            <person name="Garcia M.O."/>
            <person name="Vasquez D.P."/>
            <person name="Damayanti I."/>
            <person name="Sorensen P.M."/>
            <person name="Baidoo E.E."/>
            <person name="De Carvalho A.C."/>
            <person name="Riley R."/>
            <person name="Lipzen A."/>
            <person name="He G."/>
            <person name="Yan M."/>
            <person name="Haridas S."/>
            <person name="Daum C."/>
            <person name="Yoshinaga Y."/>
            <person name="Ng V."/>
            <person name="Grigoriev I.V."/>
            <person name="Munk R."/>
            <person name="Nuraida L."/>
            <person name="Wijaya C.H."/>
            <person name="Morales P.-C."/>
            <person name="Keasling J.D."/>
        </authorList>
    </citation>
    <scope>NUCLEOTIDE SEQUENCE [LARGE SCALE GENOMIC DNA]</scope>
    <source>
        <strain evidence="1 2">FGSC 2613</strain>
    </source>
</reference>
<evidence type="ECO:0000313" key="1">
    <source>
        <dbReference type="EMBL" id="KAL0472613.1"/>
    </source>
</evidence>
<dbReference type="EMBL" id="JAVLET010000003">
    <property type="protein sequence ID" value="KAL0472613.1"/>
    <property type="molecule type" value="Genomic_DNA"/>
</dbReference>
<keyword evidence="2" id="KW-1185">Reference proteome</keyword>
<name>A0ABR3DIV8_NEUIN</name>
<comment type="caution">
    <text evidence="1">The sequence shown here is derived from an EMBL/GenBank/DDBJ whole genome shotgun (WGS) entry which is preliminary data.</text>
</comment>